<dbReference type="InterPro" id="IPR005186">
    <property type="entry name" value="FlaG"/>
</dbReference>
<dbReference type="InterPro" id="IPR035924">
    <property type="entry name" value="FlaG-like_sf"/>
</dbReference>
<keyword evidence="2" id="KW-0966">Cell projection</keyword>
<dbReference type="STRING" id="428992.SAMN05216272_101363"/>
<feature type="region of interest" description="Disordered" evidence="1">
    <location>
        <begin position="12"/>
        <end position="43"/>
    </location>
</feature>
<reference evidence="3" key="1">
    <citation type="submission" date="2016-10" db="EMBL/GenBank/DDBJ databases">
        <authorList>
            <person name="Varghese N."/>
            <person name="Submissions S."/>
        </authorList>
    </citation>
    <scope>NUCLEOTIDE SEQUENCE [LARGE SCALE GENOMIC DNA]</scope>
    <source>
        <strain evidence="3">CCM 7469</strain>
    </source>
</reference>
<dbReference type="PANTHER" id="PTHR37166:SF1">
    <property type="entry name" value="PROTEIN FLAG"/>
    <property type="match status" value="1"/>
</dbReference>
<keyword evidence="2" id="KW-0282">Flagellum</keyword>
<dbReference type="AlphaFoldDB" id="A0A1G8C484"/>
<protein>
    <submittedName>
        <fullName evidence="2">Flagellar protein FlaG</fullName>
    </submittedName>
</protein>
<dbReference type="Gene3D" id="3.30.160.170">
    <property type="entry name" value="FlaG-like"/>
    <property type="match status" value="1"/>
</dbReference>
<name>A0A1G8C484_9PSED</name>
<accession>A0A1G8C484</accession>
<proteinExistence type="predicted"/>
<dbReference type="EMBL" id="FNDS01000001">
    <property type="protein sequence ID" value="SDH39770.1"/>
    <property type="molecule type" value="Genomic_DNA"/>
</dbReference>
<keyword evidence="3" id="KW-1185">Reference proteome</keyword>
<dbReference type="Pfam" id="PF03646">
    <property type="entry name" value="FlaG"/>
    <property type="match status" value="1"/>
</dbReference>
<dbReference type="Proteomes" id="UP000199636">
    <property type="component" value="Unassembled WGS sequence"/>
</dbReference>
<sequence>MDSKLVIATFQGGGATTSGLPASRQIPADGSGKDLPQSAKDTSAKQLQDLGAAVRSLQDHAQSVQRNLEFSVDQGSGETVVKVVAADTGEVIRQIPSEVALKLAESLKESGNLLFSERA</sequence>
<organism evidence="2 3">
    <name type="scientific">Pseudomonas panipatensis</name>
    <dbReference type="NCBI Taxonomy" id="428992"/>
    <lineage>
        <taxon>Bacteria</taxon>
        <taxon>Pseudomonadati</taxon>
        <taxon>Pseudomonadota</taxon>
        <taxon>Gammaproteobacteria</taxon>
        <taxon>Pseudomonadales</taxon>
        <taxon>Pseudomonadaceae</taxon>
        <taxon>Pseudomonas</taxon>
    </lineage>
</organism>
<dbReference type="RefSeq" id="WP_090260217.1">
    <property type="nucleotide sequence ID" value="NZ_FNDS01000001.1"/>
</dbReference>
<dbReference type="PANTHER" id="PTHR37166">
    <property type="entry name" value="PROTEIN FLAG"/>
    <property type="match status" value="1"/>
</dbReference>
<keyword evidence="2" id="KW-0969">Cilium</keyword>
<evidence type="ECO:0000313" key="2">
    <source>
        <dbReference type="EMBL" id="SDH39770.1"/>
    </source>
</evidence>
<gene>
    <name evidence="2" type="ORF">SAMN05216272_101363</name>
</gene>
<dbReference type="OrthoDB" id="5741693at2"/>
<evidence type="ECO:0000313" key="3">
    <source>
        <dbReference type="Proteomes" id="UP000199636"/>
    </source>
</evidence>
<dbReference type="SUPFAM" id="SSF160214">
    <property type="entry name" value="FlaG-like"/>
    <property type="match status" value="1"/>
</dbReference>
<evidence type="ECO:0000256" key="1">
    <source>
        <dbReference type="SAM" id="MobiDB-lite"/>
    </source>
</evidence>